<dbReference type="EMBL" id="FPHQ01000110">
    <property type="protein sequence ID" value="SFV76346.1"/>
    <property type="molecule type" value="Genomic_DNA"/>
</dbReference>
<dbReference type="SUPFAM" id="SSF81340">
    <property type="entry name" value="Clc chloride channel"/>
    <property type="match status" value="1"/>
</dbReference>
<reference evidence="3" key="1">
    <citation type="submission" date="2016-10" db="EMBL/GenBank/DDBJ databases">
        <authorList>
            <person name="de Groot N.N."/>
        </authorList>
    </citation>
    <scope>NUCLEOTIDE SEQUENCE</scope>
</reference>
<feature type="transmembrane region" description="Helical" evidence="1">
    <location>
        <begin position="56"/>
        <end position="73"/>
    </location>
</feature>
<evidence type="ECO:0000259" key="2">
    <source>
        <dbReference type="Pfam" id="PF13386"/>
    </source>
</evidence>
<keyword evidence="1" id="KW-0812">Transmembrane</keyword>
<keyword evidence="1" id="KW-1133">Transmembrane helix</keyword>
<dbReference type="InterPro" id="IPR039447">
    <property type="entry name" value="UreH-like_TM_dom"/>
</dbReference>
<evidence type="ECO:0000313" key="3">
    <source>
        <dbReference type="EMBL" id="SFV76346.1"/>
    </source>
</evidence>
<sequence>MDTLTIIFLMGLLGSVHCLGMCGGVVGLLTSALPEDLRSNSKQASLYHLNYNTGRILSYILMGALFGLAGELLSGMLKMSILDHILRVFSGVLMILVGLYIANWYAGIQVLEKIGAKLWAKLQPISRKFLPVTSLKNAFLVGLFWGGIPCGLVYSALSFAALSGSAIQGGLIMLAFGLGTLPSLLLMAGFSSTLSQAIKKPIVRKFSGALIIILGVWALLTPVKSLVSDRQYLHQSIQFPQPTDLDYLV</sequence>
<organism evidence="3">
    <name type="scientific">hydrothermal vent metagenome</name>
    <dbReference type="NCBI Taxonomy" id="652676"/>
    <lineage>
        <taxon>unclassified sequences</taxon>
        <taxon>metagenomes</taxon>
        <taxon>ecological metagenomes</taxon>
    </lineage>
</organism>
<feature type="transmembrane region" description="Helical" evidence="1">
    <location>
        <begin position="169"/>
        <end position="190"/>
    </location>
</feature>
<evidence type="ECO:0000256" key="1">
    <source>
        <dbReference type="SAM" id="Phobius"/>
    </source>
</evidence>
<dbReference type="PANTHER" id="PTHR42208">
    <property type="entry name" value="HEAVY METAL TRANSPORTER-RELATED"/>
    <property type="match status" value="1"/>
</dbReference>
<dbReference type="PANTHER" id="PTHR42208:SF1">
    <property type="entry name" value="HEAVY METAL TRANSPORTER"/>
    <property type="match status" value="1"/>
</dbReference>
<proteinExistence type="predicted"/>
<protein>
    <submittedName>
        <fullName evidence="3">Heavy-metal-associated domain (N-terminus) and membrane-bounded cytochrome biogenesis cycZ-like domain, possible membrane copper tolerance protein</fullName>
    </submittedName>
</protein>
<dbReference type="AlphaFoldDB" id="A0A1W1D7E7"/>
<feature type="transmembrane region" description="Helical" evidence="1">
    <location>
        <begin position="85"/>
        <end position="106"/>
    </location>
</feature>
<dbReference type="InterPro" id="IPR014743">
    <property type="entry name" value="Cl-channel_core"/>
</dbReference>
<gene>
    <name evidence="3" type="ORF">MNB_SUP05-10-243</name>
</gene>
<dbReference type="Pfam" id="PF13386">
    <property type="entry name" value="DsbD_2"/>
    <property type="match status" value="1"/>
</dbReference>
<keyword evidence="1" id="KW-0472">Membrane</keyword>
<feature type="transmembrane region" description="Helical" evidence="1">
    <location>
        <begin position="202"/>
        <end position="220"/>
    </location>
</feature>
<name>A0A1W1D7E7_9ZZZZ</name>
<accession>A0A1W1D7E7</accession>
<feature type="transmembrane region" description="Helical" evidence="1">
    <location>
        <begin position="138"/>
        <end position="162"/>
    </location>
</feature>
<feature type="domain" description="Urease accessory protein UreH-like transmembrane" evidence="2">
    <location>
        <begin position="7"/>
        <end position="217"/>
    </location>
</feature>